<comment type="caution">
    <text evidence="2">The sequence shown here is derived from an EMBL/GenBank/DDBJ whole genome shotgun (WGS) entry which is preliminary data.</text>
</comment>
<name>A0A0R0AQ40_9GAMM</name>
<evidence type="ECO:0000313" key="2">
    <source>
        <dbReference type="EMBL" id="KRG47360.1"/>
    </source>
</evidence>
<dbReference type="STRING" id="676599.ARC20_03255"/>
<feature type="region of interest" description="Disordered" evidence="1">
    <location>
        <begin position="77"/>
        <end position="96"/>
    </location>
</feature>
<accession>A0A0R0AQ40</accession>
<sequence length="192" mass="20960">MSTALQLQPDEIFEARLRLWAYWFGERGQRASEEAAMLEEEQASGAGLYRSPGASATAVAEDVDPVANIIRRVANRDRGGDPRRRLHGQAAGLSDRKGNVAPVPSWAVDPVRCAETRGAAGARTYVPTDAERVERAVLDLQARHAANGLALRLHYCTFGHPLEKAETMGIGRGKFRELVAEGRGWVRCRLGA</sequence>
<reference evidence="2 3" key="1">
    <citation type="submission" date="2015-10" db="EMBL/GenBank/DDBJ databases">
        <title>Genome sequencing and analysis of members of genus Stenotrophomonas.</title>
        <authorList>
            <person name="Patil P.P."/>
            <person name="Midha S."/>
            <person name="Patil P.B."/>
        </authorList>
    </citation>
    <scope>NUCLEOTIDE SEQUENCE [LARGE SCALE GENOMIC DNA]</scope>
    <source>
        <strain evidence="2 3">JCM 16536</strain>
    </source>
</reference>
<protein>
    <submittedName>
        <fullName evidence="2">Uncharacterized protein</fullName>
    </submittedName>
</protein>
<evidence type="ECO:0000256" key="1">
    <source>
        <dbReference type="SAM" id="MobiDB-lite"/>
    </source>
</evidence>
<organism evidence="2 3">
    <name type="scientific">Stenotrophomonas panacihumi</name>
    <dbReference type="NCBI Taxonomy" id="676599"/>
    <lineage>
        <taxon>Bacteria</taxon>
        <taxon>Pseudomonadati</taxon>
        <taxon>Pseudomonadota</taxon>
        <taxon>Gammaproteobacteria</taxon>
        <taxon>Lysobacterales</taxon>
        <taxon>Lysobacteraceae</taxon>
        <taxon>Stenotrophomonas</taxon>
    </lineage>
</organism>
<keyword evidence="3" id="KW-1185">Reference proteome</keyword>
<evidence type="ECO:0000313" key="3">
    <source>
        <dbReference type="Proteomes" id="UP000051802"/>
    </source>
</evidence>
<proteinExistence type="predicted"/>
<dbReference type="EMBL" id="LLXU01000035">
    <property type="protein sequence ID" value="KRG47360.1"/>
    <property type="molecule type" value="Genomic_DNA"/>
</dbReference>
<dbReference type="RefSeq" id="WP_057643412.1">
    <property type="nucleotide sequence ID" value="NZ_LLXU01000035.1"/>
</dbReference>
<dbReference type="Proteomes" id="UP000051802">
    <property type="component" value="Unassembled WGS sequence"/>
</dbReference>
<gene>
    <name evidence="2" type="ORF">ARC20_03255</name>
</gene>
<dbReference type="AlphaFoldDB" id="A0A0R0AQ40"/>